<proteinExistence type="predicted"/>
<name>A0A7J6P9J7_PEROL</name>
<evidence type="ECO:0000256" key="1">
    <source>
        <dbReference type="SAM" id="MobiDB-lite"/>
    </source>
</evidence>
<gene>
    <name evidence="2" type="ORF">FOZ60_013539</name>
</gene>
<evidence type="ECO:0000313" key="2">
    <source>
        <dbReference type="EMBL" id="KAF4692426.1"/>
    </source>
</evidence>
<reference evidence="2 3" key="1">
    <citation type="submission" date="2020-04" db="EMBL/GenBank/DDBJ databases">
        <title>Perkinsus olseni comparative genomics.</title>
        <authorList>
            <person name="Bogema D.R."/>
        </authorList>
    </citation>
    <scope>NUCLEOTIDE SEQUENCE [LARGE SCALE GENOMIC DNA]</scope>
    <source>
        <strain evidence="2">00978-12</strain>
    </source>
</reference>
<dbReference type="EMBL" id="JABANP010000061">
    <property type="protein sequence ID" value="KAF4692426.1"/>
    <property type="molecule type" value="Genomic_DNA"/>
</dbReference>
<feature type="region of interest" description="Disordered" evidence="1">
    <location>
        <begin position="117"/>
        <end position="150"/>
    </location>
</feature>
<organism evidence="2 3">
    <name type="scientific">Perkinsus olseni</name>
    <name type="common">Perkinsus atlanticus</name>
    <dbReference type="NCBI Taxonomy" id="32597"/>
    <lineage>
        <taxon>Eukaryota</taxon>
        <taxon>Sar</taxon>
        <taxon>Alveolata</taxon>
        <taxon>Perkinsozoa</taxon>
        <taxon>Perkinsea</taxon>
        <taxon>Perkinsida</taxon>
        <taxon>Perkinsidae</taxon>
        <taxon>Perkinsus</taxon>
    </lineage>
</organism>
<dbReference type="AlphaFoldDB" id="A0A7J6P9J7"/>
<accession>A0A7J6P9J7</accession>
<protein>
    <submittedName>
        <fullName evidence="2">Uncharacterized protein</fullName>
    </submittedName>
</protein>
<dbReference type="Proteomes" id="UP000541610">
    <property type="component" value="Unassembled WGS sequence"/>
</dbReference>
<sequence length="150" mass="16144">MSMTMLELFCDGLTSLPYVASNSWGVGVSALTGRPLYNNDSYNATSTISAACEESDAIERIGRMRGRRISISSLGGDEDGVRQADMRAMEERKSISSTEELHRILIARPDALPELLRGRGSAGVPLSSGSISSSSDEDDEGRDIRIAVDE</sequence>
<evidence type="ECO:0000313" key="3">
    <source>
        <dbReference type="Proteomes" id="UP000541610"/>
    </source>
</evidence>
<comment type="caution">
    <text evidence="2">The sequence shown here is derived from an EMBL/GenBank/DDBJ whole genome shotgun (WGS) entry which is preliminary data.</text>
</comment>